<dbReference type="EMBL" id="DRZC01000045">
    <property type="protein sequence ID" value="HHQ80485.1"/>
    <property type="molecule type" value="Genomic_DNA"/>
</dbReference>
<accession>A0A7J3ZK46</accession>
<dbReference type="Gene3D" id="3.20.20.70">
    <property type="entry name" value="Aldolase class I"/>
    <property type="match status" value="1"/>
</dbReference>
<evidence type="ECO:0000256" key="1">
    <source>
        <dbReference type="SAM" id="MobiDB-lite"/>
    </source>
</evidence>
<evidence type="ECO:0000313" key="3">
    <source>
        <dbReference type="EMBL" id="HHQ80485.1"/>
    </source>
</evidence>
<name>A0A7J3ZK46_9CREN</name>
<proteinExistence type="predicted"/>
<feature type="region of interest" description="Disordered" evidence="1">
    <location>
        <begin position="57"/>
        <end position="80"/>
    </location>
</feature>
<organism evidence="3">
    <name type="scientific">Fervidicoccus fontis</name>
    <dbReference type="NCBI Taxonomy" id="683846"/>
    <lineage>
        <taxon>Archaea</taxon>
        <taxon>Thermoproteota</taxon>
        <taxon>Thermoprotei</taxon>
        <taxon>Fervidicoccales</taxon>
        <taxon>Fervidicoccaceae</taxon>
        <taxon>Fervidicoccus</taxon>
    </lineage>
</organism>
<dbReference type="SUPFAM" id="SSF51412">
    <property type="entry name" value="Inosine monophosphate dehydrogenase (IMPDH)"/>
    <property type="match status" value="1"/>
</dbReference>
<evidence type="ECO:0000259" key="2">
    <source>
        <dbReference type="Pfam" id="PF00478"/>
    </source>
</evidence>
<comment type="caution">
    <text evidence="3">The sequence shown here is derived from an EMBL/GenBank/DDBJ whole genome shotgun (WGS) entry which is preliminary data.</text>
</comment>
<feature type="domain" description="IMP dehydrogenase/GMP reductase" evidence="2">
    <location>
        <begin position="1"/>
        <end position="41"/>
    </location>
</feature>
<dbReference type="GO" id="GO:0003824">
    <property type="term" value="F:catalytic activity"/>
    <property type="evidence" value="ECO:0007669"/>
    <property type="project" value="InterPro"/>
</dbReference>
<sequence length="80" mass="9136">MDTITEWRLAVQLARLGGTGIARGNMSVEEKVEHVRMVETREPSVWAVVLRVKVEEASSRRSARKRQGHWKLPEQLGGER</sequence>
<dbReference type="InterPro" id="IPR013785">
    <property type="entry name" value="Aldolase_TIM"/>
</dbReference>
<reference evidence="3" key="1">
    <citation type="journal article" date="2020" name="mSystems">
        <title>Genome- and Community-Level Interaction Insights into Carbon Utilization and Element Cycling Functions of Hydrothermarchaeota in Hydrothermal Sediment.</title>
        <authorList>
            <person name="Zhou Z."/>
            <person name="Liu Y."/>
            <person name="Xu W."/>
            <person name="Pan J."/>
            <person name="Luo Z.H."/>
            <person name="Li M."/>
        </authorList>
    </citation>
    <scope>NUCLEOTIDE SEQUENCE [LARGE SCALE GENOMIC DNA]</scope>
    <source>
        <strain evidence="3">SpSt-1116</strain>
    </source>
</reference>
<dbReference type="InterPro" id="IPR001093">
    <property type="entry name" value="IMP_DH_GMPRt"/>
</dbReference>
<protein>
    <recommendedName>
        <fullName evidence="2">IMP dehydrogenase/GMP reductase domain-containing protein</fullName>
    </recommendedName>
</protein>
<gene>
    <name evidence="3" type="ORF">ENM78_03390</name>
</gene>
<dbReference type="Pfam" id="PF00478">
    <property type="entry name" value="IMPDH"/>
    <property type="match status" value="1"/>
</dbReference>
<dbReference type="AlphaFoldDB" id="A0A7J3ZK46"/>